<comment type="caution">
    <text evidence="2">The sequence shown here is derived from an EMBL/GenBank/DDBJ whole genome shotgun (WGS) entry which is preliminary data.</text>
</comment>
<dbReference type="InterPro" id="IPR007345">
    <property type="entry name" value="Polysacch_pyruvyl_Trfase"/>
</dbReference>
<reference evidence="2 3" key="1">
    <citation type="submission" date="2019-08" db="EMBL/GenBank/DDBJ databases">
        <title>In-depth cultivation of the pig gut microbiome towards novel bacterial diversity and tailored functional studies.</title>
        <authorList>
            <person name="Wylensek D."/>
            <person name="Hitch T.C.A."/>
            <person name="Clavel T."/>
        </authorList>
    </citation>
    <scope>NUCLEOTIDE SEQUENCE [LARGE SCALE GENOMIC DNA]</scope>
    <source>
        <strain evidence="2 3">LKV-178-WT-2C</strain>
    </source>
</reference>
<dbReference type="AlphaFoldDB" id="A0A6I2U0B3"/>
<gene>
    <name evidence="2" type="ORF">FYJ72_07175</name>
</gene>
<protein>
    <submittedName>
        <fullName evidence="2">Polysaccharide pyruvyl transferase family protein</fullName>
    </submittedName>
</protein>
<dbReference type="EMBL" id="VUNF01000011">
    <property type="protein sequence ID" value="MST77460.1"/>
    <property type="molecule type" value="Genomic_DNA"/>
</dbReference>
<dbReference type="RefSeq" id="WP_154480909.1">
    <property type="nucleotide sequence ID" value="NZ_VUNF01000011.1"/>
</dbReference>
<evidence type="ECO:0000259" key="1">
    <source>
        <dbReference type="Pfam" id="PF04230"/>
    </source>
</evidence>
<accession>A0A6I2U0B3</accession>
<evidence type="ECO:0000313" key="2">
    <source>
        <dbReference type="EMBL" id="MST77460.1"/>
    </source>
</evidence>
<name>A0A6I2U0B3_9BACT</name>
<proteinExistence type="predicted"/>
<evidence type="ECO:0000313" key="3">
    <source>
        <dbReference type="Proteomes" id="UP000450161"/>
    </source>
</evidence>
<organism evidence="2 3">
    <name type="scientific">Segatella copri</name>
    <dbReference type="NCBI Taxonomy" id="165179"/>
    <lineage>
        <taxon>Bacteria</taxon>
        <taxon>Pseudomonadati</taxon>
        <taxon>Bacteroidota</taxon>
        <taxon>Bacteroidia</taxon>
        <taxon>Bacteroidales</taxon>
        <taxon>Prevotellaceae</taxon>
        <taxon>Segatella</taxon>
    </lineage>
</organism>
<sequence length="359" mass="41495">MKIGILTYHKAHNYGAILQALATRKVLQSLGYEAYYVDYYPEYHRNKYVPFSLKEMINRKVKLGWKYLVSYIKFHKLIKQRYDNFETFINRNVVPYCKPLSYDFDLVIYGSDQIWRKQNKRIGYNPIYFGSDVVKATRKISFAASMGELPTTEVDKAQIRKLCGNLDALSVREKSLCQFLMKLGFKKVSVNIDPTLLIESRSWNEYIPTKRKESNYVLLYNLQKDAFDINQVKLFADKIGCKLVILQGSVDENNENIDSTSGPSEFLSLIKGAKCIFSSSFHGVAFSIIFGKPFYASLNFKADRVKNLLETLEIEKCFIDGHHLSGLSLPNINYEMVYLKLSKLKEESISYLSSQIHIK</sequence>
<keyword evidence="2" id="KW-0808">Transferase</keyword>
<feature type="domain" description="Polysaccharide pyruvyl transferase" evidence="1">
    <location>
        <begin position="13"/>
        <end position="296"/>
    </location>
</feature>
<dbReference type="Proteomes" id="UP000450161">
    <property type="component" value="Unassembled WGS sequence"/>
</dbReference>
<dbReference type="GO" id="GO:0016740">
    <property type="term" value="F:transferase activity"/>
    <property type="evidence" value="ECO:0007669"/>
    <property type="project" value="UniProtKB-KW"/>
</dbReference>
<dbReference type="Pfam" id="PF04230">
    <property type="entry name" value="PS_pyruv_trans"/>
    <property type="match status" value="1"/>
</dbReference>